<keyword evidence="1" id="KW-0929">Antimicrobial</keyword>
<name>A0A8S5VHW2_9CAUD</name>
<dbReference type="Pfam" id="PF05257">
    <property type="entry name" value="CHAP"/>
    <property type="match status" value="1"/>
</dbReference>
<accession>A0A8S5VHW2</accession>
<organism evidence="3">
    <name type="scientific">Siphoviridae sp. cthu813</name>
    <dbReference type="NCBI Taxonomy" id="2825618"/>
    <lineage>
        <taxon>Viruses</taxon>
        <taxon>Duplodnaviria</taxon>
        <taxon>Heunggongvirae</taxon>
        <taxon>Uroviricota</taxon>
        <taxon>Caudoviricetes</taxon>
    </lineage>
</organism>
<dbReference type="Pfam" id="PF01471">
    <property type="entry name" value="PG_binding_1"/>
    <property type="match status" value="1"/>
</dbReference>
<dbReference type="SUPFAM" id="SSF47090">
    <property type="entry name" value="PGBD-like"/>
    <property type="match status" value="1"/>
</dbReference>
<dbReference type="InterPro" id="IPR002477">
    <property type="entry name" value="Peptidoglycan-bd-like"/>
</dbReference>
<dbReference type="Gene3D" id="1.10.101.10">
    <property type="entry name" value="PGBD-like superfamily/PGBD"/>
    <property type="match status" value="1"/>
</dbReference>
<evidence type="ECO:0000256" key="1">
    <source>
        <dbReference type="ARBA" id="ARBA00022529"/>
    </source>
</evidence>
<evidence type="ECO:0000313" key="3">
    <source>
        <dbReference type="EMBL" id="DAG06349.1"/>
    </source>
</evidence>
<sequence>MTTKQVQLLLSYLGYNPGVIDGIMGANTRAAIREFQSNAKISADGIPGPVTYASLKKAITSDDFRSKHIAVPMPSTGGTKTFTPRLSRPEAGNPYYNTRAKGGYSDAITGSPQDAGCNVLCNCVGYAYGRFNEIAQAGSCRYLRPSNAENFIQYRGNLSYGQEPRVGGCMVWQKGATLSGSDGAGHVAIVEKINADGSIITSESGWGGPVFVTKTRYKGDGNWGAGGAYKYLGCIYQP</sequence>
<dbReference type="InterPro" id="IPR036365">
    <property type="entry name" value="PGBD-like_sf"/>
</dbReference>
<dbReference type="GO" id="GO:0001897">
    <property type="term" value="P:symbiont-mediated cytolysis of host cell"/>
    <property type="evidence" value="ECO:0007669"/>
    <property type="project" value="UniProtKB-ARBA"/>
</dbReference>
<evidence type="ECO:0000259" key="2">
    <source>
        <dbReference type="PROSITE" id="PS50911"/>
    </source>
</evidence>
<dbReference type="PROSITE" id="PS50911">
    <property type="entry name" value="CHAP"/>
    <property type="match status" value="1"/>
</dbReference>
<dbReference type="InterPro" id="IPR007921">
    <property type="entry name" value="CHAP_dom"/>
</dbReference>
<feature type="domain" description="Peptidase C51" evidence="2">
    <location>
        <begin position="98"/>
        <end position="233"/>
    </location>
</feature>
<protein>
    <submittedName>
        <fullName evidence="3">N acetylmuramidase</fullName>
    </submittedName>
</protein>
<proteinExistence type="predicted"/>
<dbReference type="EMBL" id="BK016270">
    <property type="protein sequence ID" value="DAG06349.1"/>
    <property type="molecule type" value="Genomic_DNA"/>
</dbReference>
<reference evidence="3" key="1">
    <citation type="journal article" date="2021" name="Proc. Natl. Acad. Sci. U.S.A.">
        <title>A Catalog of Tens of Thousands of Viruses from Human Metagenomes Reveals Hidden Associations with Chronic Diseases.</title>
        <authorList>
            <person name="Tisza M.J."/>
            <person name="Buck C.B."/>
        </authorList>
    </citation>
    <scope>NUCLEOTIDE SEQUENCE</scope>
    <source>
        <strain evidence="3">Cthu813</strain>
    </source>
</reference>
<dbReference type="SUPFAM" id="SSF54001">
    <property type="entry name" value="Cysteine proteinases"/>
    <property type="match status" value="1"/>
</dbReference>
<dbReference type="Gene3D" id="3.90.1720.10">
    <property type="entry name" value="endopeptidase domain like (from Nostoc punctiforme)"/>
    <property type="match status" value="1"/>
</dbReference>
<dbReference type="InterPro" id="IPR036366">
    <property type="entry name" value="PGBDSf"/>
</dbReference>
<dbReference type="InterPro" id="IPR038765">
    <property type="entry name" value="Papain-like_cys_pep_sf"/>
</dbReference>